<reference evidence="5 6" key="1">
    <citation type="submission" date="2024-07" db="EMBL/GenBank/DDBJ databases">
        <title>Section-level genome sequencing and comparative genomics of Aspergillus sections Usti and Cavernicolus.</title>
        <authorList>
            <consortium name="Lawrence Berkeley National Laboratory"/>
            <person name="Nybo J.L."/>
            <person name="Vesth T.C."/>
            <person name="Theobald S."/>
            <person name="Frisvad J.C."/>
            <person name="Larsen T.O."/>
            <person name="Kjaerboelling I."/>
            <person name="Rothschild-Mancinelli K."/>
            <person name="Lyhne E.K."/>
            <person name="Kogle M.E."/>
            <person name="Barry K."/>
            <person name="Clum A."/>
            <person name="Na H."/>
            <person name="Ledsgaard L."/>
            <person name="Lin J."/>
            <person name="Lipzen A."/>
            <person name="Kuo A."/>
            <person name="Riley R."/>
            <person name="Mondo S."/>
            <person name="Labutti K."/>
            <person name="Haridas S."/>
            <person name="Pangalinan J."/>
            <person name="Salamov A.A."/>
            <person name="Simmons B.A."/>
            <person name="Magnuson J.K."/>
            <person name="Chen J."/>
            <person name="Drula E."/>
            <person name="Henrissat B."/>
            <person name="Wiebenga A."/>
            <person name="Lubbers R.J."/>
            <person name="Gomes A.C."/>
            <person name="Makela M.R."/>
            <person name="Stajich J."/>
            <person name="Grigoriev I.V."/>
            <person name="Mortensen U.H."/>
            <person name="De Vries R.P."/>
            <person name="Baker S.E."/>
            <person name="Andersen M.R."/>
        </authorList>
    </citation>
    <scope>NUCLEOTIDE SEQUENCE [LARGE SCALE GENOMIC DNA]</scope>
    <source>
        <strain evidence="5 6">CBS 209.92</strain>
    </source>
</reference>
<keyword evidence="2" id="KW-0175">Coiled coil</keyword>
<dbReference type="PANTHER" id="PTHR22166">
    <property type="entry name" value="ENDOPLASMIC RETICULUM JUNCTION FORMATION PROTEIN LUNAPARK"/>
    <property type="match status" value="1"/>
</dbReference>
<feature type="region of interest" description="Disordered" evidence="3">
    <location>
        <begin position="329"/>
        <end position="412"/>
    </location>
</feature>
<comment type="function">
    <text evidence="1">Plays a role in determining ER morphology.</text>
</comment>
<dbReference type="Proteomes" id="UP001610563">
    <property type="component" value="Unassembled WGS sequence"/>
</dbReference>
<gene>
    <name evidence="5" type="ORF">BJX66DRAFT_42813</name>
</gene>
<evidence type="ECO:0000256" key="3">
    <source>
        <dbReference type="SAM" id="MobiDB-lite"/>
    </source>
</evidence>
<feature type="compositionally biased region" description="Acidic residues" evidence="3">
    <location>
        <begin position="361"/>
        <end position="372"/>
    </location>
</feature>
<keyword evidence="1" id="KW-0862">Zinc</keyword>
<protein>
    <recommendedName>
        <fullName evidence="1">Endoplasmic reticulum junction formation protein lunapark</fullName>
    </recommendedName>
</protein>
<keyword evidence="1" id="KW-1133">Transmembrane helix</keyword>
<comment type="similarity">
    <text evidence="1">Belongs to the lunapark family.</text>
</comment>
<feature type="coiled-coil region" evidence="2">
    <location>
        <begin position="103"/>
        <end position="130"/>
    </location>
</feature>
<dbReference type="Pfam" id="PF10058">
    <property type="entry name" value="Zn_ribbon_10"/>
    <property type="match status" value="1"/>
</dbReference>
<evidence type="ECO:0000313" key="5">
    <source>
        <dbReference type="EMBL" id="KAL2786000.1"/>
    </source>
</evidence>
<keyword evidence="1" id="KW-0812">Transmembrane</keyword>
<evidence type="ECO:0000256" key="1">
    <source>
        <dbReference type="RuleBase" id="RU367073"/>
    </source>
</evidence>
<feature type="transmembrane region" description="Helical" evidence="1">
    <location>
        <begin position="78"/>
        <end position="99"/>
    </location>
</feature>
<dbReference type="EMBL" id="JBFTWV010000128">
    <property type="protein sequence ID" value="KAL2786000.1"/>
    <property type="molecule type" value="Genomic_DNA"/>
</dbReference>
<dbReference type="InterPro" id="IPR040115">
    <property type="entry name" value="Lnp"/>
</dbReference>
<proteinExistence type="inferred from homology"/>
<feature type="transmembrane region" description="Helical" evidence="1">
    <location>
        <begin position="49"/>
        <end position="72"/>
    </location>
</feature>
<comment type="subcellular location">
    <subcellularLocation>
        <location evidence="1">Endoplasmic reticulum membrane</location>
        <topology evidence="1">Multi-pass membrane protein</topology>
    </subcellularLocation>
</comment>
<name>A0ABR4FRX5_9EURO</name>
<accession>A0ABR4FRX5</accession>
<keyword evidence="1" id="KW-0472">Membrane</keyword>
<keyword evidence="6" id="KW-1185">Reference proteome</keyword>
<comment type="domain">
    <text evidence="1">The C4-type zinc finger motif is necessary both for its ER three-way tubular junction localization and formation.</text>
</comment>
<keyword evidence="1" id="KW-0479">Metal-binding</keyword>
<organism evidence="5 6">
    <name type="scientific">Aspergillus keveii</name>
    <dbReference type="NCBI Taxonomy" id="714993"/>
    <lineage>
        <taxon>Eukaryota</taxon>
        <taxon>Fungi</taxon>
        <taxon>Dikarya</taxon>
        <taxon>Ascomycota</taxon>
        <taxon>Pezizomycotina</taxon>
        <taxon>Eurotiomycetes</taxon>
        <taxon>Eurotiomycetidae</taxon>
        <taxon>Eurotiales</taxon>
        <taxon>Aspergillaceae</taxon>
        <taxon>Aspergillus</taxon>
        <taxon>Aspergillus subgen. Nidulantes</taxon>
    </lineage>
</organism>
<keyword evidence="1" id="KW-0863">Zinc-finger</keyword>
<sequence>MVSLWPFKAEDSSPAFFEKTLSTLSEKITRATTRLDLHRQHARRFKALWTLYTTFVYLLYSIILALVLGWQNWGVKEYAAIVGGPIVIYIVRAGGAKYYEYRINNTQRYLENLNKQRDETIEKLKVATKYNSTQQLLEKYAGDSPKQRAKSGEQKPKGEGKRKTSQPQQPPVQRTGIPPPPTANIRRPTAQSPPQQPSSPYPQQQQQQQQSPQFPPNVNAPLPPLPGSSGPTGLDEPGFAPNAFPSPQQYIEHSRWYDRLLDVLLGEDETQPKNRIVLICGACRLVNGQAPPGVKSLEELGRWRCGGCGAWNGEESAAKKVLADIKAEAATGPVESDPEAEGDGEHRSSASTDDGVIVARDEEEDEDSEQEQENVKSGSSSGAETPSEEVEEEEPQDAPRTRSQARRRGRKG</sequence>
<dbReference type="InterPro" id="IPR019273">
    <property type="entry name" value="Lunapark_Znf"/>
</dbReference>
<feature type="compositionally biased region" description="Basic and acidic residues" evidence="3">
    <location>
        <begin position="150"/>
        <end position="162"/>
    </location>
</feature>
<evidence type="ECO:0000256" key="2">
    <source>
        <dbReference type="SAM" id="Coils"/>
    </source>
</evidence>
<keyword evidence="1" id="KW-0256">Endoplasmic reticulum</keyword>
<feature type="compositionally biased region" description="Low complexity" evidence="3">
    <location>
        <begin position="201"/>
        <end position="220"/>
    </location>
</feature>
<evidence type="ECO:0000313" key="6">
    <source>
        <dbReference type="Proteomes" id="UP001610563"/>
    </source>
</evidence>
<comment type="caution">
    <text evidence="5">The sequence shown here is derived from an EMBL/GenBank/DDBJ whole genome shotgun (WGS) entry which is preliminary data.</text>
</comment>
<feature type="domain" description="Lunapark zinc ribbon" evidence="4">
    <location>
        <begin position="256"/>
        <end position="312"/>
    </location>
</feature>
<feature type="region of interest" description="Disordered" evidence="3">
    <location>
        <begin position="138"/>
        <end position="246"/>
    </location>
</feature>
<dbReference type="PANTHER" id="PTHR22166:SF12">
    <property type="entry name" value="ENDOPLASMIC RETICULUM JUNCTION FORMATION PROTEIN LUNAPARK"/>
    <property type="match status" value="1"/>
</dbReference>
<feature type="compositionally biased region" description="Acidic residues" evidence="3">
    <location>
        <begin position="386"/>
        <end position="396"/>
    </location>
</feature>
<feature type="compositionally biased region" description="Basic residues" evidence="3">
    <location>
        <begin position="403"/>
        <end position="412"/>
    </location>
</feature>
<evidence type="ECO:0000259" key="4">
    <source>
        <dbReference type="Pfam" id="PF10058"/>
    </source>
</evidence>
<feature type="compositionally biased region" description="Polar residues" evidence="3">
    <location>
        <begin position="375"/>
        <end position="384"/>
    </location>
</feature>